<feature type="compositionally biased region" description="Basic and acidic residues" evidence="1">
    <location>
        <begin position="495"/>
        <end position="505"/>
    </location>
</feature>
<dbReference type="AlphaFoldDB" id="A0A542DKG6"/>
<feature type="compositionally biased region" description="Low complexity" evidence="1">
    <location>
        <begin position="332"/>
        <end position="349"/>
    </location>
</feature>
<dbReference type="Proteomes" id="UP000320876">
    <property type="component" value="Unassembled WGS sequence"/>
</dbReference>
<feature type="compositionally biased region" description="Basic and acidic residues" evidence="1">
    <location>
        <begin position="527"/>
        <end position="543"/>
    </location>
</feature>
<evidence type="ECO:0000313" key="3">
    <source>
        <dbReference type="Proteomes" id="UP000320876"/>
    </source>
</evidence>
<feature type="region of interest" description="Disordered" evidence="1">
    <location>
        <begin position="200"/>
        <end position="562"/>
    </location>
</feature>
<dbReference type="EMBL" id="VFML01000001">
    <property type="protein sequence ID" value="TQJ03590.1"/>
    <property type="molecule type" value="Genomic_DNA"/>
</dbReference>
<organism evidence="2 3">
    <name type="scientific">Amycolatopsis cihanbeyliensis</name>
    <dbReference type="NCBI Taxonomy" id="1128664"/>
    <lineage>
        <taxon>Bacteria</taxon>
        <taxon>Bacillati</taxon>
        <taxon>Actinomycetota</taxon>
        <taxon>Actinomycetes</taxon>
        <taxon>Pseudonocardiales</taxon>
        <taxon>Pseudonocardiaceae</taxon>
        <taxon>Amycolatopsis</taxon>
    </lineage>
</organism>
<dbReference type="Gene3D" id="1.20.1260.20">
    <property type="entry name" value="PPE superfamily"/>
    <property type="match status" value="1"/>
</dbReference>
<proteinExistence type="predicted"/>
<feature type="compositionally biased region" description="Pro residues" evidence="1">
    <location>
        <begin position="243"/>
        <end position="252"/>
    </location>
</feature>
<protein>
    <submittedName>
        <fullName evidence="2">PPE family protein</fullName>
    </submittedName>
</protein>
<dbReference type="InterPro" id="IPR038332">
    <property type="entry name" value="PPE_sf"/>
</dbReference>
<dbReference type="OrthoDB" id="3695206at2"/>
<keyword evidence="3" id="KW-1185">Reference proteome</keyword>
<evidence type="ECO:0000313" key="2">
    <source>
        <dbReference type="EMBL" id="TQJ03590.1"/>
    </source>
</evidence>
<feature type="compositionally biased region" description="Gly residues" evidence="1">
    <location>
        <begin position="350"/>
        <end position="387"/>
    </location>
</feature>
<reference evidence="2 3" key="1">
    <citation type="submission" date="2019-06" db="EMBL/GenBank/DDBJ databases">
        <title>Sequencing the genomes of 1000 actinobacteria strains.</title>
        <authorList>
            <person name="Klenk H.-P."/>
        </authorList>
    </citation>
    <scope>NUCLEOTIDE SEQUENCE [LARGE SCALE GENOMIC DNA]</scope>
    <source>
        <strain evidence="2 3">DSM 45679</strain>
    </source>
</reference>
<accession>A0A542DKG6</accession>
<feature type="compositionally biased region" description="Low complexity" evidence="1">
    <location>
        <begin position="253"/>
        <end position="266"/>
    </location>
</feature>
<dbReference type="SUPFAM" id="SSF140459">
    <property type="entry name" value="PE/PPE dimer-like"/>
    <property type="match status" value="1"/>
</dbReference>
<feature type="compositionally biased region" description="Low complexity" evidence="1">
    <location>
        <begin position="432"/>
        <end position="451"/>
    </location>
</feature>
<comment type="caution">
    <text evidence="2">The sequence shown here is derived from an EMBL/GenBank/DDBJ whole genome shotgun (WGS) entry which is preliminary data.</text>
</comment>
<evidence type="ECO:0000256" key="1">
    <source>
        <dbReference type="SAM" id="MobiDB-lite"/>
    </source>
</evidence>
<sequence length="562" mass="54925">MDGSIVQYGSLAELVGRIRDQRFDGYTDEGIAEEIDQFRSGAGIGSIGEAVAALKAVGAALVETEDTLREELGRLGVEWQSEAGIAAGAAVERKAEFSADANDKVTGSAEKVFAQGEAFNRTLYKLPDPEVLRAGAGGYTFGDSMFSLIGFETDHARKVAQGREARQQALEALNGYARESGENLGTVEEIVEPEALRMSAQQRVPGSVDAGGPPVAPAPDTTTAAGADGQPVRGTAPGQPATPVRPPAPEPASAPAGIASPTPAAPRQTGAVPGGSAVPDRTAPSAAPSAPAADRPAGAAGGGVVTGSRPAAQDPAAGGRPSTGTGAPQQPGASGTVGAVAGSPQASGSGTPGGQAGQGAQGALGRAGGGVPGTPGTGSAPGGGGVGKVAMPGNQGSAAPEAPLAKGKMSSAVPDASASGATGGTGTGAGAGAPPRASGAGSNLAMGATALGAGGVAGAMSGEQERRGRGVGRSAPGAAQSPRALPIGDLPEEEDRAKRNTDRLNPKGRGGQDGLLERAAPSEGEADSDHVRKFGVDDHDLFTDQRMVAPDVIGPDGTGDER</sequence>
<feature type="compositionally biased region" description="Low complexity" evidence="1">
    <location>
        <begin position="204"/>
        <end position="229"/>
    </location>
</feature>
<gene>
    <name evidence="2" type="ORF">FB471_3352</name>
</gene>
<feature type="compositionally biased region" description="Gly residues" evidence="1">
    <location>
        <begin position="421"/>
        <end position="431"/>
    </location>
</feature>
<feature type="compositionally biased region" description="Low complexity" evidence="1">
    <location>
        <begin position="279"/>
        <end position="298"/>
    </location>
</feature>
<dbReference type="RefSeq" id="WP_141999366.1">
    <property type="nucleotide sequence ID" value="NZ_VFML01000001.1"/>
</dbReference>
<name>A0A542DKG6_AMYCI</name>